<name>B0P9G9_9FIRM</name>
<dbReference type="EMBL" id="ABGD02000011">
    <property type="protein sequence ID" value="EDS11855.1"/>
    <property type="molecule type" value="Genomic_DNA"/>
</dbReference>
<dbReference type="Proteomes" id="UP000003803">
    <property type="component" value="Unassembled WGS sequence"/>
</dbReference>
<evidence type="ECO:0000313" key="2">
    <source>
        <dbReference type="Proteomes" id="UP000003803"/>
    </source>
</evidence>
<reference evidence="1" key="1">
    <citation type="submission" date="2007-11" db="EMBL/GenBank/DDBJ databases">
        <authorList>
            <person name="Fulton L."/>
            <person name="Clifton S."/>
            <person name="Fulton B."/>
            <person name="Xu J."/>
            <person name="Minx P."/>
            <person name="Pepin K.H."/>
            <person name="Johnson M."/>
            <person name="Thiruvilangam P."/>
            <person name="Bhonagiri V."/>
            <person name="Nash W.E."/>
            <person name="Mardis E.R."/>
            <person name="Wilson R.K."/>
        </authorList>
    </citation>
    <scope>NUCLEOTIDE SEQUENCE [LARGE SCALE GENOMIC DNA]</scope>
    <source>
        <strain evidence="1">DSM 17241</strain>
    </source>
</reference>
<keyword evidence="2" id="KW-1185">Reference proteome</keyword>
<dbReference type="AlphaFoldDB" id="B0P9G9"/>
<comment type="caution">
    <text evidence="1">The sequence shown here is derived from an EMBL/GenBank/DDBJ whole genome shotgun (WGS) entry which is preliminary data.</text>
</comment>
<reference evidence="1" key="2">
    <citation type="submission" date="2013-09" db="EMBL/GenBank/DDBJ databases">
        <title>Draft genome sequence of Anaerotruncus colihominis(DSM 17241).</title>
        <authorList>
            <person name="Sudarsanam P."/>
            <person name="Ley R."/>
            <person name="Guruge J."/>
            <person name="Turnbaugh P.J."/>
            <person name="Mahowald M."/>
            <person name="Liep D."/>
            <person name="Gordon J."/>
        </authorList>
    </citation>
    <scope>NUCLEOTIDE SEQUENCE</scope>
    <source>
        <strain evidence="1">DSM 17241</strain>
    </source>
</reference>
<sequence>MPNAAPAANPSALKASAVSKTSMFMKHHPVQCSFHTMDSPGFGAKALERRP</sequence>
<accession>B0P9G9</accession>
<dbReference type="HOGENOM" id="CLU_3094889_0_0_9"/>
<proteinExistence type="predicted"/>
<protein>
    <submittedName>
        <fullName evidence="1">Uncharacterized protein</fullName>
    </submittedName>
</protein>
<gene>
    <name evidence="1" type="ORF">ANACOL_01436</name>
</gene>
<evidence type="ECO:0000313" key="1">
    <source>
        <dbReference type="EMBL" id="EDS11855.1"/>
    </source>
</evidence>
<organism evidence="1 2">
    <name type="scientific">Anaerotruncus colihominis DSM 17241</name>
    <dbReference type="NCBI Taxonomy" id="445972"/>
    <lineage>
        <taxon>Bacteria</taxon>
        <taxon>Bacillati</taxon>
        <taxon>Bacillota</taxon>
        <taxon>Clostridia</taxon>
        <taxon>Eubacteriales</taxon>
        <taxon>Oscillospiraceae</taxon>
        <taxon>Anaerotruncus</taxon>
    </lineage>
</organism>